<gene>
    <name evidence="2" type="ORF">PLEOSDRAFT_162947</name>
</gene>
<accession>A0A067N7S3</accession>
<dbReference type="EMBL" id="KL198013">
    <property type="protein sequence ID" value="KDQ23025.1"/>
    <property type="molecule type" value="Genomic_DNA"/>
</dbReference>
<evidence type="ECO:0000256" key="1">
    <source>
        <dbReference type="SAM" id="MobiDB-lite"/>
    </source>
</evidence>
<sequence>MDASLARATKKLDIVLHIESDAPPLARKSKRRAQDDYDPIDSENVPERESRAQGGVYASHGRSIPDHRGIQSDVSPIPLGTPSTFMFPLHLHSRSLFNVLTSQRLNGLNINLNPRAL</sequence>
<feature type="region of interest" description="Disordered" evidence="1">
    <location>
        <begin position="23"/>
        <end position="75"/>
    </location>
</feature>
<protein>
    <submittedName>
        <fullName evidence="2">Uncharacterized protein</fullName>
    </submittedName>
</protein>
<evidence type="ECO:0000313" key="2">
    <source>
        <dbReference type="EMBL" id="KDQ23025.1"/>
    </source>
</evidence>
<dbReference type="VEuPathDB" id="FungiDB:PLEOSDRAFT_162947"/>
<proteinExistence type="predicted"/>
<evidence type="ECO:0000313" key="3">
    <source>
        <dbReference type="Proteomes" id="UP000027073"/>
    </source>
</evidence>
<dbReference type="Proteomes" id="UP000027073">
    <property type="component" value="Unassembled WGS sequence"/>
</dbReference>
<name>A0A067N7S3_PLEO1</name>
<organism evidence="2 3">
    <name type="scientific">Pleurotus ostreatus (strain PC15)</name>
    <name type="common">Oyster mushroom</name>
    <dbReference type="NCBI Taxonomy" id="1137138"/>
    <lineage>
        <taxon>Eukaryota</taxon>
        <taxon>Fungi</taxon>
        <taxon>Dikarya</taxon>
        <taxon>Basidiomycota</taxon>
        <taxon>Agaricomycotina</taxon>
        <taxon>Agaricomycetes</taxon>
        <taxon>Agaricomycetidae</taxon>
        <taxon>Agaricales</taxon>
        <taxon>Pleurotineae</taxon>
        <taxon>Pleurotaceae</taxon>
        <taxon>Pleurotus</taxon>
    </lineage>
</organism>
<reference evidence="3" key="1">
    <citation type="journal article" date="2014" name="Proc. Natl. Acad. Sci. U.S.A.">
        <title>Extensive sampling of basidiomycete genomes demonstrates inadequacy of the white-rot/brown-rot paradigm for wood decay fungi.</title>
        <authorList>
            <person name="Riley R."/>
            <person name="Salamov A.A."/>
            <person name="Brown D.W."/>
            <person name="Nagy L.G."/>
            <person name="Floudas D."/>
            <person name="Held B.W."/>
            <person name="Levasseur A."/>
            <person name="Lombard V."/>
            <person name="Morin E."/>
            <person name="Otillar R."/>
            <person name="Lindquist E.A."/>
            <person name="Sun H."/>
            <person name="LaButti K.M."/>
            <person name="Schmutz J."/>
            <person name="Jabbour D."/>
            <person name="Luo H."/>
            <person name="Baker S.E."/>
            <person name="Pisabarro A.G."/>
            <person name="Walton J.D."/>
            <person name="Blanchette R.A."/>
            <person name="Henrissat B."/>
            <person name="Martin F."/>
            <person name="Cullen D."/>
            <person name="Hibbett D.S."/>
            <person name="Grigoriev I.V."/>
        </authorList>
    </citation>
    <scope>NUCLEOTIDE SEQUENCE [LARGE SCALE GENOMIC DNA]</scope>
    <source>
        <strain evidence="3">PC15</strain>
    </source>
</reference>
<dbReference type="InParanoid" id="A0A067N7S3"/>
<dbReference type="HOGENOM" id="CLU_2085787_0_0_1"/>
<dbReference type="AlphaFoldDB" id="A0A067N7S3"/>